<name>A0AAF0XZ05_9TREE</name>
<feature type="coiled-coil region" evidence="1">
    <location>
        <begin position="166"/>
        <end position="193"/>
    </location>
</feature>
<gene>
    <name evidence="3" type="ORF">LOC62_01G000027</name>
</gene>
<proteinExistence type="predicted"/>
<sequence length="497" mass="55658">MAKPPGLALTPPELKAEWATFETYRAQDPVYSSPQRTKELETGYMKIHPWQTCNPRHLPHILLRVEGMQRVLPKSMPRESRVASVSGFMYTHPDFECLQAKDAQWPTVLAFRLDGTTLVPTPCLFCGSRVVNGVCAVPKKEVKVAAEQQSTGNPSKERDRKRRKTVADVSERIKELESEVARLRQQQTEYAKVKDTVGAQAIVSVHLTRRIDTLVTERKKEDLESRVATMLKDALAEERVRHESELARLEARLEEKHSSARAAEITELEARFKAGHTAELEAIKARVKEVIDTRMDHERGVWATAIDTWKQHERGVWATAIDSSVEDVVERCYARGDKELKNLEARLATERSAELEALEARIKTTVKAEQEQMVADLKVEREAELLVVQNSLQSQCAAGLERLNTHMKARGEELRVWQDNFTHTRTADNFSIKRNVKDVVVLCGELRDGFASLVGEVQALRAQVAAGGGSNPDGAVSATPPPSCDEVEEVMDDLATA</sequence>
<keyword evidence="1" id="KW-0175">Coiled coil</keyword>
<feature type="coiled-coil region" evidence="1">
    <location>
        <begin position="232"/>
        <end position="266"/>
    </location>
</feature>
<reference evidence="3" key="1">
    <citation type="submission" date="2023-10" db="EMBL/GenBank/DDBJ databases">
        <authorList>
            <person name="Noh H."/>
        </authorList>
    </citation>
    <scope>NUCLEOTIDE SEQUENCE</scope>
    <source>
        <strain evidence="3">DUCC4014</strain>
    </source>
</reference>
<dbReference type="GeneID" id="87803289"/>
<evidence type="ECO:0000313" key="3">
    <source>
        <dbReference type="EMBL" id="WOO76405.1"/>
    </source>
</evidence>
<feature type="region of interest" description="Disordered" evidence="2">
    <location>
        <begin position="466"/>
        <end position="486"/>
    </location>
</feature>
<dbReference type="EMBL" id="CP086714">
    <property type="protein sequence ID" value="WOO76405.1"/>
    <property type="molecule type" value="Genomic_DNA"/>
</dbReference>
<feature type="region of interest" description="Disordered" evidence="2">
    <location>
        <begin position="145"/>
        <end position="165"/>
    </location>
</feature>
<keyword evidence="4" id="KW-1185">Reference proteome</keyword>
<organism evidence="3 4">
    <name type="scientific">Vanrija pseudolonga</name>
    <dbReference type="NCBI Taxonomy" id="143232"/>
    <lineage>
        <taxon>Eukaryota</taxon>
        <taxon>Fungi</taxon>
        <taxon>Dikarya</taxon>
        <taxon>Basidiomycota</taxon>
        <taxon>Agaricomycotina</taxon>
        <taxon>Tremellomycetes</taxon>
        <taxon>Trichosporonales</taxon>
        <taxon>Trichosporonaceae</taxon>
        <taxon>Vanrija</taxon>
    </lineage>
</organism>
<dbReference type="RefSeq" id="XP_062622437.1">
    <property type="nucleotide sequence ID" value="XM_062766453.1"/>
</dbReference>
<accession>A0AAF0XZ05</accession>
<evidence type="ECO:0000313" key="4">
    <source>
        <dbReference type="Proteomes" id="UP000827549"/>
    </source>
</evidence>
<protein>
    <submittedName>
        <fullName evidence="3">Uncharacterized protein</fullName>
    </submittedName>
</protein>
<dbReference type="Proteomes" id="UP000827549">
    <property type="component" value="Chromosome 1"/>
</dbReference>
<evidence type="ECO:0000256" key="2">
    <source>
        <dbReference type="SAM" id="MobiDB-lite"/>
    </source>
</evidence>
<dbReference type="AlphaFoldDB" id="A0AAF0XZ05"/>
<evidence type="ECO:0000256" key="1">
    <source>
        <dbReference type="SAM" id="Coils"/>
    </source>
</evidence>